<comment type="caution">
    <text evidence="2">The sequence shown here is derived from an EMBL/GenBank/DDBJ whole genome shotgun (WGS) entry which is preliminary data.</text>
</comment>
<name>A0AAE0HN39_9PEZI</name>
<evidence type="ECO:0000313" key="2">
    <source>
        <dbReference type="EMBL" id="KAK3299573.1"/>
    </source>
</evidence>
<feature type="chain" id="PRO_5042170288" evidence="1">
    <location>
        <begin position="18"/>
        <end position="104"/>
    </location>
</feature>
<keyword evidence="1" id="KW-0732">Signal</keyword>
<dbReference type="AlphaFoldDB" id="A0AAE0HN39"/>
<reference evidence="2" key="2">
    <citation type="submission" date="2023-06" db="EMBL/GenBank/DDBJ databases">
        <authorList>
            <consortium name="Lawrence Berkeley National Laboratory"/>
            <person name="Haridas S."/>
            <person name="Hensen N."/>
            <person name="Bonometti L."/>
            <person name="Westerberg I."/>
            <person name="Brannstrom I.O."/>
            <person name="Guillou S."/>
            <person name="Cros-Aarteil S."/>
            <person name="Calhoun S."/>
            <person name="Kuo A."/>
            <person name="Mondo S."/>
            <person name="Pangilinan J."/>
            <person name="Riley R."/>
            <person name="Labutti K."/>
            <person name="Andreopoulos B."/>
            <person name="Lipzen A."/>
            <person name="Chen C."/>
            <person name="Yanf M."/>
            <person name="Daum C."/>
            <person name="Ng V."/>
            <person name="Clum A."/>
            <person name="Steindorff A."/>
            <person name="Ohm R."/>
            <person name="Martin F."/>
            <person name="Silar P."/>
            <person name="Natvig D."/>
            <person name="Lalanne C."/>
            <person name="Gautier V."/>
            <person name="Ament-Velasquez S.L."/>
            <person name="Kruys A."/>
            <person name="Hutchinson M.I."/>
            <person name="Powell A.J."/>
            <person name="Barry K."/>
            <person name="Miller A.N."/>
            <person name="Grigoriev I.V."/>
            <person name="Debuchy R."/>
            <person name="Gladieux P."/>
            <person name="Thoren M.H."/>
            <person name="Johannesson H."/>
        </authorList>
    </citation>
    <scope>NUCLEOTIDE SEQUENCE</scope>
    <source>
        <strain evidence="2">CBS 168.71</strain>
    </source>
</reference>
<accession>A0AAE0HN39</accession>
<evidence type="ECO:0000256" key="1">
    <source>
        <dbReference type="SAM" id="SignalP"/>
    </source>
</evidence>
<dbReference type="GeneID" id="87843402"/>
<evidence type="ECO:0000313" key="3">
    <source>
        <dbReference type="Proteomes" id="UP001278766"/>
    </source>
</evidence>
<gene>
    <name evidence="2" type="ORF">B0H64DRAFT_439938</name>
</gene>
<feature type="signal peptide" evidence="1">
    <location>
        <begin position="1"/>
        <end position="17"/>
    </location>
</feature>
<dbReference type="RefSeq" id="XP_062663087.1">
    <property type="nucleotide sequence ID" value="XM_062806454.1"/>
</dbReference>
<sequence>MKAVTTIILTLATLAFAAPNPDANADALSARQGNCVYDCQCQDGDGTPFIPVNEDCCQGDINETGENCNDNIYPFAMGYASCCRAGYGRPVCKASSSDCLPVSA</sequence>
<dbReference type="EMBL" id="JAUEPN010000002">
    <property type="protein sequence ID" value="KAK3299573.1"/>
    <property type="molecule type" value="Genomic_DNA"/>
</dbReference>
<reference evidence="2" key="1">
    <citation type="journal article" date="2023" name="Mol. Phylogenet. Evol.">
        <title>Genome-scale phylogeny and comparative genomics of the fungal order Sordariales.</title>
        <authorList>
            <person name="Hensen N."/>
            <person name="Bonometti L."/>
            <person name="Westerberg I."/>
            <person name="Brannstrom I.O."/>
            <person name="Guillou S."/>
            <person name="Cros-Aarteil S."/>
            <person name="Calhoun S."/>
            <person name="Haridas S."/>
            <person name="Kuo A."/>
            <person name="Mondo S."/>
            <person name="Pangilinan J."/>
            <person name="Riley R."/>
            <person name="LaButti K."/>
            <person name="Andreopoulos B."/>
            <person name="Lipzen A."/>
            <person name="Chen C."/>
            <person name="Yan M."/>
            <person name="Daum C."/>
            <person name="Ng V."/>
            <person name="Clum A."/>
            <person name="Steindorff A."/>
            <person name="Ohm R.A."/>
            <person name="Martin F."/>
            <person name="Silar P."/>
            <person name="Natvig D.O."/>
            <person name="Lalanne C."/>
            <person name="Gautier V."/>
            <person name="Ament-Velasquez S.L."/>
            <person name="Kruys A."/>
            <person name="Hutchinson M.I."/>
            <person name="Powell A.J."/>
            <person name="Barry K."/>
            <person name="Miller A.N."/>
            <person name="Grigoriev I.V."/>
            <person name="Debuchy R."/>
            <person name="Gladieux P."/>
            <person name="Hiltunen Thoren M."/>
            <person name="Johannesson H."/>
        </authorList>
    </citation>
    <scope>NUCLEOTIDE SEQUENCE</scope>
    <source>
        <strain evidence="2">CBS 168.71</strain>
    </source>
</reference>
<organism evidence="2 3">
    <name type="scientific">Chaetomium fimeti</name>
    <dbReference type="NCBI Taxonomy" id="1854472"/>
    <lineage>
        <taxon>Eukaryota</taxon>
        <taxon>Fungi</taxon>
        <taxon>Dikarya</taxon>
        <taxon>Ascomycota</taxon>
        <taxon>Pezizomycotina</taxon>
        <taxon>Sordariomycetes</taxon>
        <taxon>Sordariomycetidae</taxon>
        <taxon>Sordariales</taxon>
        <taxon>Chaetomiaceae</taxon>
        <taxon>Chaetomium</taxon>
    </lineage>
</organism>
<keyword evidence="3" id="KW-1185">Reference proteome</keyword>
<dbReference type="Proteomes" id="UP001278766">
    <property type="component" value="Unassembled WGS sequence"/>
</dbReference>
<proteinExistence type="predicted"/>
<protein>
    <submittedName>
        <fullName evidence="2">Uncharacterized protein</fullName>
    </submittedName>
</protein>